<evidence type="ECO:0008006" key="4">
    <source>
        <dbReference type="Google" id="ProtNLM"/>
    </source>
</evidence>
<feature type="region of interest" description="Disordered" evidence="1">
    <location>
        <begin position="96"/>
        <end position="161"/>
    </location>
</feature>
<reference evidence="2 3" key="1">
    <citation type="submission" date="2020-01" db="EMBL/GenBank/DDBJ databases">
        <title>Complete and circular genome sequences of six lactobacillus isolates from horses.</title>
        <authorList>
            <person name="Hassan H.M."/>
        </authorList>
    </citation>
    <scope>NUCLEOTIDE SEQUENCE [LARGE SCALE GENOMIC DNA]</scope>
    <source>
        <strain evidence="2 3">1D</strain>
    </source>
</reference>
<organism evidence="2 3">
    <name type="scientific">Lactobacillus crispatus</name>
    <dbReference type="NCBI Taxonomy" id="47770"/>
    <lineage>
        <taxon>Bacteria</taxon>
        <taxon>Bacillati</taxon>
        <taxon>Bacillota</taxon>
        <taxon>Bacilli</taxon>
        <taxon>Lactobacillales</taxon>
        <taxon>Lactobacillaceae</taxon>
        <taxon>Lactobacillus</taxon>
    </lineage>
</organism>
<feature type="compositionally biased region" description="Polar residues" evidence="1">
    <location>
        <begin position="99"/>
        <end position="122"/>
    </location>
</feature>
<name>A0A7H9E7X8_9LACO</name>
<evidence type="ECO:0000313" key="3">
    <source>
        <dbReference type="Proteomes" id="UP000510660"/>
    </source>
</evidence>
<accession>A0A7H9E7X8</accession>
<dbReference type="EMBL" id="CP047415">
    <property type="protein sequence ID" value="QLL73750.1"/>
    <property type="molecule type" value="Genomic_DNA"/>
</dbReference>
<gene>
    <name evidence="2" type="ORF">GTO85_04870</name>
</gene>
<feature type="compositionally biased region" description="Low complexity" evidence="1">
    <location>
        <begin position="123"/>
        <end position="143"/>
    </location>
</feature>
<evidence type="ECO:0000313" key="2">
    <source>
        <dbReference type="EMBL" id="QLL73750.1"/>
    </source>
</evidence>
<dbReference type="Proteomes" id="UP000510660">
    <property type="component" value="Chromosome"/>
</dbReference>
<dbReference type="AlphaFoldDB" id="A0A7H9E7X8"/>
<proteinExistence type="predicted"/>
<sequence length="237" mass="26581">MAIYREKRKDRFTIIDNVPLQDPNISNKALGLLVRMLAFPDDWKFYETDLVKRCNKDGREAIHNQMLELQRLGYVTKIHHRDKNGKFAKTDLVVHEQPVSPSTGNPSTDNPSTAKPSTENQHLLNTNKPNTNITNNSNNSLSNEAGNIPDPFSNPPMSKEEREKKINNLIYKFVSESRCSISPAEIQQVKNGMRSVLIDDIESCINQALYAISTGTIQSPVGYLITLLKNSKGANDG</sequence>
<dbReference type="RefSeq" id="WP_180862002.1">
    <property type="nucleotide sequence ID" value="NZ_CP047415.1"/>
</dbReference>
<protein>
    <recommendedName>
        <fullName evidence="4">Helix-turn-helix domain-containing protein</fullName>
    </recommendedName>
</protein>
<evidence type="ECO:0000256" key="1">
    <source>
        <dbReference type="SAM" id="MobiDB-lite"/>
    </source>
</evidence>